<dbReference type="EMBL" id="QOCW01000022">
    <property type="protein sequence ID" value="RBW68289.1"/>
    <property type="molecule type" value="Genomic_DNA"/>
</dbReference>
<dbReference type="OrthoDB" id="198115at2"/>
<proteinExistence type="predicted"/>
<dbReference type="AlphaFoldDB" id="A0A366XU45"/>
<keyword evidence="1" id="KW-0067">ATP-binding</keyword>
<evidence type="ECO:0000313" key="2">
    <source>
        <dbReference type="Proteomes" id="UP000253314"/>
    </source>
</evidence>
<dbReference type="GO" id="GO:0005524">
    <property type="term" value="F:ATP binding"/>
    <property type="evidence" value="ECO:0007669"/>
    <property type="project" value="UniProtKB-KW"/>
</dbReference>
<keyword evidence="2" id="KW-1185">Reference proteome</keyword>
<dbReference type="Proteomes" id="UP000253314">
    <property type="component" value="Unassembled WGS sequence"/>
</dbReference>
<sequence>MNKLVFFVGTAGTGKSYIARVLSQHFSWAYLDMDTVGTRFVNKMLTMSGRSADDRDSKFYKEHLRDLPYEAITDLALENLEAKQNAALIAPFTKELAIPNWIDEVLKRKGFTIRDVDIKVMIIEVENTEIAKQRIEARGFSRDEWKLEHWDEFKERISAPEIAWNIPDSSILKFDNSGLLTEEKLEMLIRFIKGEES</sequence>
<dbReference type="SUPFAM" id="SSF52540">
    <property type="entry name" value="P-loop containing nucleoside triphosphate hydrolases"/>
    <property type="match status" value="1"/>
</dbReference>
<accession>A0A366XU45</accession>
<evidence type="ECO:0000313" key="1">
    <source>
        <dbReference type="EMBL" id="RBW68289.1"/>
    </source>
</evidence>
<gene>
    <name evidence="1" type="ORF">DS031_17350</name>
</gene>
<comment type="caution">
    <text evidence="1">The sequence shown here is derived from an EMBL/GenBank/DDBJ whole genome shotgun (WGS) entry which is preliminary data.</text>
</comment>
<dbReference type="InterPro" id="IPR027417">
    <property type="entry name" value="P-loop_NTPase"/>
</dbReference>
<organism evidence="1 2">
    <name type="scientific">Bacillus taeanensis</name>
    <dbReference type="NCBI Taxonomy" id="273032"/>
    <lineage>
        <taxon>Bacteria</taxon>
        <taxon>Bacillati</taxon>
        <taxon>Bacillota</taxon>
        <taxon>Bacilli</taxon>
        <taxon>Bacillales</taxon>
        <taxon>Bacillaceae</taxon>
        <taxon>Bacillus</taxon>
    </lineage>
</organism>
<name>A0A366XU45_9BACI</name>
<protein>
    <submittedName>
        <fullName evidence="1">ATP-binding protein</fullName>
    </submittedName>
</protein>
<dbReference type="RefSeq" id="WP_113807327.1">
    <property type="nucleotide sequence ID" value="NZ_QOCW01000022.1"/>
</dbReference>
<dbReference type="Pfam" id="PF13671">
    <property type="entry name" value="AAA_33"/>
    <property type="match status" value="1"/>
</dbReference>
<keyword evidence="1" id="KW-0547">Nucleotide-binding</keyword>
<reference evidence="1 2" key="1">
    <citation type="submission" date="2018-07" db="EMBL/GenBank/DDBJ databases">
        <title>Lottiidibacillus patelloidae gen. nov., sp. nov., isolated from the intestinal tract of a marine limpet and the reclassification of B. taeanensis BH030017T, B. algicola KMM 3737T and B. hwajinpoensis SW-72T as genus Lottiidibacillus.</title>
        <authorList>
            <person name="Liu R."/>
            <person name="Huang Z."/>
        </authorList>
    </citation>
    <scope>NUCLEOTIDE SEQUENCE [LARGE SCALE GENOMIC DNA]</scope>
    <source>
        <strain evidence="1 2">BH030017</strain>
    </source>
</reference>
<dbReference type="Gene3D" id="3.40.50.300">
    <property type="entry name" value="P-loop containing nucleotide triphosphate hydrolases"/>
    <property type="match status" value="1"/>
</dbReference>